<sequence length="564" mass="62913">MDDTNTSRDGELGQAQTSTSNLPNGIRTAPLDRATEIRVAEAAARQNWQLSPIYHLPNELLDHVFELAYFASFETDSSKGKRGSTMAFVQSASLVSKRWREIVLSNPRLWSIIDIPNRLVIETCITRSKSALLQIPLLFGNIFDLEDSPEYDAYKECVPILTACIDRWQSLSYDNARTETVRSLFANPAPNLESLELDAEAGPEVEEGETATYIPDGFFHGKLPRLRKLRLLACHLPLNPSNYPNLIELSLSMIEFHDSSIFALLGVLVACPSLELVRLHYLAFIPSFSDDESHALARMAPIAIPRLRKLSIAYVERFEFAQTLLSLIHPPRSLHLRILGGTGPSDDLHSMLPLHTDLQSTLWSLLDIEELVFAFRLPPSHNVSKLVEAWHIQGVSRRGSPNNPPSPLITLRSFPIVFMQGGSEGSELEGRLFQNIGRDLRLPQLKTLKITRLGAEILSVDAFAGVLDHLPSITHLEFVSCSPGFVRTLVFAPDRRLCPLLETLQLGHSSITDEDLLAVIESRVRAVDDVQDMSLRRLVLEDCGAIDPSTIEKLRDSVEVIILS</sequence>
<dbReference type="SUPFAM" id="SSF81383">
    <property type="entry name" value="F-box domain"/>
    <property type="match status" value="1"/>
</dbReference>
<feature type="domain" description="F-box" evidence="2">
    <location>
        <begin position="54"/>
        <end position="113"/>
    </location>
</feature>
<feature type="region of interest" description="Disordered" evidence="1">
    <location>
        <begin position="1"/>
        <end position="27"/>
    </location>
</feature>
<dbReference type="Pfam" id="PF12937">
    <property type="entry name" value="F-box-like"/>
    <property type="match status" value="1"/>
</dbReference>
<evidence type="ECO:0000259" key="2">
    <source>
        <dbReference type="Pfam" id="PF12937"/>
    </source>
</evidence>
<proteinExistence type="predicted"/>
<gene>
    <name evidence="3" type="ORF">BOTBODRAFT_608957</name>
</gene>
<feature type="compositionally biased region" description="Polar residues" evidence="1">
    <location>
        <begin position="14"/>
        <end position="23"/>
    </location>
</feature>
<dbReference type="Gene3D" id="1.20.1280.50">
    <property type="match status" value="1"/>
</dbReference>
<dbReference type="InterPro" id="IPR032675">
    <property type="entry name" value="LRR_dom_sf"/>
</dbReference>
<dbReference type="Gene3D" id="3.80.10.10">
    <property type="entry name" value="Ribonuclease Inhibitor"/>
    <property type="match status" value="1"/>
</dbReference>
<accession>A0A067LWC2</accession>
<dbReference type="STRING" id="930990.A0A067LWC2"/>
<dbReference type="PANTHER" id="PTHR38926:SF72">
    <property type="entry name" value="IM:7136021-RELATED"/>
    <property type="match status" value="1"/>
</dbReference>
<dbReference type="Proteomes" id="UP000027195">
    <property type="component" value="Unassembled WGS sequence"/>
</dbReference>
<reference evidence="4" key="1">
    <citation type="journal article" date="2014" name="Proc. Natl. Acad. Sci. U.S.A.">
        <title>Extensive sampling of basidiomycete genomes demonstrates inadequacy of the white-rot/brown-rot paradigm for wood decay fungi.</title>
        <authorList>
            <person name="Riley R."/>
            <person name="Salamov A.A."/>
            <person name="Brown D.W."/>
            <person name="Nagy L.G."/>
            <person name="Floudas D."/>
            <person name="Held B.W."/>
            <person name="Levasseur A."/>
            <person name="Lombard V."/>
            <person name="Morin E."/>
            <person name="Otillar R."/>
            <person name="Lindquist E.A."/>
            <person name="Sun H."/>
            <person name="LaButti K.M."/>
            <person name="Schmutz J."/>
            <person name="Jabbour D."/>
            <person name="Luo H."/>
            <person name="Baker S.E."/>
            <person name="Pisabarro A.G."/>
            <person name="Walton J.D."/>
            <person name="Blanchette R.A."/>
            <person name="Henrissat B."/>
            <person name="Martin F."/>
            <person name="Cullen D."/>
            <person name="Hibbett D.S."/>
            <person name="Grigoriev I.V."/>
        </authorList>
    </citation>
    <scope>NUCLEOTIDE SEQUENCE [LARGE SCALE GENOMIC DNA]</scope>
    <source>
        <strain evidence="4">FD-172 SS1</strain>
    </source>
</reference>
<keyword evidence="4" id="KW-1185">Reference proteome</keyword>
<dbReference type="InParanoid" id="A0A067LWC2"/>
<dbReference type="AlphaFoldDB" id="A0A067LWC2"/>
<dbReference type="SUPFAM" id="SSF52047">
    <property type="entry name" value="RNI-like"/>
    <property type="match status" value="1"/>
</dbReference>
<feature type="compositionally biased region" description="Basic and acidic residues" evidence="1">
    <location>
        <begin position="1"/>
        <end position="11"/>
    </location>
</feature>
<protein>
    <recommendedName>
        <fullName evidence="2">F-box domain-containing protein</fullName>
    </recommendedName>
</protein>
<evidence type="ECO:0000313" key="3">
    <source>
        <dbReference type="EMBL" id="KDQ07474.1"/>
    </source>
</evidence>
<dbReference type="InterPro" id="IPR036047">
    <property type="entry name" value="F-box-like_dom_sf"/>
</dbReference>
<name>A0A067LWC2_BOTB1</name>
<evidence type="ECO:0000313" key="4">
    <source>
        <dbReference type="Proteomes" id="UP000027195"/>
    </source>
</evidence>
<organism evidence="3 4">
    <name type="scientific">Botryobasidium botryosum (strain FD-172 SS1)</name>
    <dbReference type="NCBI Taxonomy" id="930990"/>
    <lineage>
        <taxon>Eukaryota</taxon>
        <taxon>Fungi</taxon>
        <taxon>Dikarya</taxon>
        <taxon>Basidiomycota</taxon>
        <taxon>Agaricomycotina</taxon>
        <taxon>Agaricomycetes</taxon>
        <taxon>Cantharellales</taxon>
        <taxon>Botryobasidiaceae</taxon>
        <taxon>Botryobasidium</taxon>
    </lineage>
</organism>
<dbReference type="HOGENOM" id="CLU_024199_1_0_1"/>
<evidence type="ECO:0000256" key="1">
    <source>
        <dbReference type="SAM" id="MobiDB-lite"/>
    </source>
</evidence>
<dbReference type="OrthoDB" id="3181259at2759"/>
<dbReference type="EMBL" id="KL198106">
    <property type="protein sequence ID" value="KDQ07474.1"/>
    <property type="molecule type" value="Genomic_DNA"/>
</dbReference>
<dbReference type="PANTHER" id="PTHR38926">
    <property type="entry name" value="F-BOX DOMAIN CONTAINING PROTEIN, EXPRESSED"/>
    <property type="match status" value="1"/>
</dbReference>
<dbReference type="InterPro" id="IPR001810">
    <property type="entry name" value="F-box_dom"/>
</dbReference>